<dbReference type="STRING" id="857967.G0R4V4"/>
<dbReference type="RefSeq" id="XP_004024407.1">
    <property type="nucleotide sequence ID" value="XM_004024358.1"/>
</dbReference>
<dbReference type="Gene3D" id="2.60.40.790">
    <property type="match status" value="1"/>
</dbReference>
<reference evidence="2 3" key="1">
    <citation type="submission" date="2011-07" db="EMBL/GenBank/DDBJ databases">
        <authorList>
            <person name="Coyne R."/>
            <person name="Brami D."/>
            <person name="Johnson J."/>
            <person name="Hostetler J."/>
            <person name="Hannick L."/>
            <person name="Clark T."/>
            <person name="Cassidy-Hanley D."/>
            <person name="Inman J."/>
        </authorList>
    </citation>
    <scope>NUCLEOTIDE SEQUENCE [LARGE SCALE GENOMIC DNA]</scope>
    <source>
        <strain evidence="2 3">G5</strain>
    </source>
</reference>
<sequence length="206" mass="24425">MKVYVHLKFAHSEQEYQTYLHEIPQDKLDNDYTLNNFIQDAAKTRTDINLQYAQLLTNESAKPIKNLNMLFSNFFDQKSDVYIICDQPQPIAVGRVDEKKIYYETIKNFTFYESGEWSVKVLLDFPKIHQHNAKKISCRFLETSFELKVHEFNGKNYQFSAPRTMYSLDPEKSKIQIKENQIVILIRKAKKEDSWFTLFKVKCIGE</sequence>
<dbReference type="InterPro" id="IPR052289">
    <property type="entry name" value="Calcyclin-binding_UBL-bridge"/>
</dbReference>
<dbReference type="PANTHER" id="PTHR13164:SF3">
    <property type="entry name" value="CALCYCLIN-BINDING PROTEIN"/>
    <property type="match status" value="1"/>
</dbReference>
<gene>
    <name evidence="2" type="ORF">IMG5_195010</name>
</gene>
<dbReference type="OrthoDB" id="310229at2759"/>
<dbReference type="InParanoid" id="G0R4V4"/>
<dbReference type="CDD" id="cd06468">
    <property type="entry name" value="p23_CacyBP"/>
    <property type="match status" value="1"/>
</dbReference>
<dbReference type="GO" id="GO:0031625">
    <property type="term" value="F:ubiquitin protein ligase binding"/>
    <property type="evidence" value="ECO:0007669"/>
    <property type="project" value="InterPro"/>
</dbReference>
<dbReference type="AlphaFoldDB" id="G0R4V4"/>
<dbReference type="InterPro" id="IPR037893">
    <property type="entry name" value="CS_CacyBP"/>
</dbReference>
<protein>
    <recommendedName>
        <fullName evidence="1">CS domain-containing protein</fullName>
    </recommendedName>
</protein>
<dbReference type="GeneID" id="14903564"/>
<name>G0R4V4_ICHMU</name>
<dbReference type="PANTHER" id="PTHR13164">
    <property type="entry name" value="CALICYLIN BINDING PROTEIN"/>
    <property type="match status" value="1"/>
</dbReference>
<dbReference type="GO" id="GO:0044548">
    <property type="term" value="F:S100 protein binding"/>
    <property type="evidence" value="ECO:0007669"/>
    <property type="project" value="InterPro"/>
</dbReference>
<proteinExistence type="predicted"/>
<dbReference type="Pfam" id="PF04969">
    <property type="entry name" value="CS"/>
    <property type="match status" value="1"/>
</dbReference>
<evidence type="ECO:0000259" key="1">
    <source>
        <dbReference type="PROSITE" id="PS51203"/>
    </source>
</evidence>
<dbReference type="PROSITE" id="PS51203">
    <property type="entry name" value="CS"/>
    <property type="match status" value="1"/>
</dbReference>
<dbReference type="Proteomes" id="UP000008983">
    <property type="component" value="Unassembled WGS sequence"/>
</dbReference>
<evidence type="ECO:0000313" key="3">
    <source>
        <dbReference type="Proteomes" id="UP000008983"/>
    </source>
</evidence>
<keyword evidence="3" id="KW-1185">Reference proteome</keyword>
<evidence type="ECO:0000313" key="2">
    <source>
        <dbReference type="EMBL" id="EGR27497.1"/>
    </source>
</evidence>
<accession>G0R4V4</accession>
<dbReference type="InterPro" id="IPR008978">
    <property type="entry name" value="HSP20-like_chaperone"/>
</dbReference>
<feature type="domain" description="CS" evidence="1">
    <location>
        <begin position="104"/>
        <end position="199"/>
    </location>
</feature>
<dbReference type="GO" id="GO:0005634">
    <property type="term" value="C:nucleus"/>
    <property type="evidence" value="ECO:0007669"/>
    <property type="project" value="TreeGrafter"/>
</dbReference>
<dbReference type="eggNOG" id="ENOG502SUXR">
    <property type="taxonomic scope" value="Eukaryota"/>
</dbReference>
<organism evidence="2 3">
    <name type="scientific">Ichthyophthirius multifiliis</name>
    <name type="common">White spot disease agent</name>
    <name type="synonym">Ich</name>
    <dbReference type="NCBI Taxonomy" id="5932"/>
    <lineage>
        <taxon>Eukaryota</taxon>
        <taxon>Sar</taxon>
        <taxon>Alveolata</taxon>
        <taxon>Ciliophora</taxon>
        <taxon>Intramacronucleata</taxon>
        <taxon>Oligohymenophorea</taxon>
        <taxon>Hymenostomatida</taxon>
        <taxon>Ophryoglenina</taxon>
        <taxon>Ichthyophthirius</taxon>
    </lineage>
</organism>
<dbReference type="EMBL" id="GL984356">
    <property type="protein sequence ID" value="EGR27497.1"/>
    <property type="molecule type" value="Genomic_DNA"/>
</dbReference>
<dbReference type="SUPFAM" id="SSF49764">
    <property type="entry name" value="HSP20-like chaperones"/>
    <property type="match status" value="1"/>
</dbReference>
<dbReference type="OMA" id="YDADEMN"/>
<dbReference type="GO" id="GO:0015631">
    <property type="term" value="F:tubulin binding"/>
    <property type="evidence" value="ECO:0007669"/>
    <property type="project" value="InterPro"/>
</dbReference>
<dbReference type="InterPro" id="IPR007052">
    <property type="entry name" value="CS_dom"/>
</dbReference>